<feature type="compositionally biased region" description="Pro residues" evidence="5">
    <location>
        <begin position="194"/>
        <end position="205"/>
    </location>
</feature>
<dbReference type="GO" id="GO:0006979">
    <property type="term" value="P:response to oxidative stress"/>
    <property type="evidence" value="ECO:0007669"/>
    <property type="project" value="TreeGrafter"/>
</dbReference>
<proteinExistence type="inferred from homology"/>
<feature type="compositionally biased region" description="Polar residues" evidence="5">
    <location>
        <begin position="33"/>
        <end position="52"/>
    </location>
</feature>
<dbReference type="GeneID" id="19206345"/>
<dbReference type="PANTHER" id="PTHR23354">
    <property type="entry name" value="NUCLEOLAR PROTEIN 7/ESTROGEN RECEPTOR COACTIVATOR-RELATED"/>
    <property type="match status" value="1"/>
</dbReference>
<feature type="compositionally biased region" description="Low complexity" evidence="5">
    <location>
        <begin position="256"/>
        <end position="275"/>
    </location>
</feature>
<dbReference type="Proteomes" id="UP000053558">
    <property type="component" value="Unassembled WGS sequence"/>
</dbReference>
<dbReference type="KEGG" id="cput:CONPUDRAFT_169866"/>
<evidence type="ECO:0000256" key="2">
    <source>
        <dbReference type="ARBA" id="ARBA00009540"/>
    </source>
</evidence>
<evidence type="ECO:0000256" key="4">
    <source>
        <dbReference type="ARBA" id="ARBA00040604"/>
    </source>
</evidence>
<evidence type="ECO:0000256" key="5">
    <source>
        <dbReference type="SAM" id="MobiDB-lite"/>
    </source>
</evidence>
<dbReference type="GO" id="GO:0005634">
    <property type="term" value="C:nucleus"/>
    <property type="evidence" value="ECO:0007669"/>
    <property type="project" value="TreeGrafter"/>
</dbReference>
<reference evidence="8" key="1">
    <citation type="journal article" date="2012" name="Science">
        <title>The Paleozoic origin of enzymatic lignin decomposition reconstructed from 31 fungal genomes.</title>
        <authorList>
            <person name="Floudas D."/>
            <person name="Binder M."/>
            <person name="Riley R."/>
            <person name="Barry K."/>
            <person name="Blanchette R.A."/>
            <person name="Henrissat B."/>
            <person name="Martinez A.T."/>
            <person name="Otillar R."/>
            <person name="Spatafora J.W."/>
            <person name="Yadav J.S."/>
            <person name="Aerts A."/>
            <person name="Benoit I."/>
            <person name="Boyd A."/>
            <person name="Carlson A."/>
            <person name="Copeland A."/>
            <person name="Coutinho P.M."/>
            <person name="de Vries R.P."/>
            <person name="Ferreira P."/>
            <person name="Findley K."/>
            <person name="Foster B."/>
            <person name="Gaskell J."/>
            <person name="Glotzer D."/>
            <person name="Gorecki P."/>
            <person name="Heitman J."/>
            <person name="Hesse C."/>
            <person name="Hori C."/>
            <person name="Igarashi K."/>
            <person name="Jurgens J.A."/>
            <person name="Kallen N."/>
            <person name="Kersten P."/>
            <person name="Kohler A."/>
            <person name="Kuees U."/>
            <person name="Kumar T.K.A."/>
            <person name="Kuo A."/>
            <person name="LaButti K."/>
            <person name="Larrondo L.F."/>
            <person name="Lindquist E."/>
            <person name="Ling A."/>
            <person name="Lombard V."/>
            <person name="Lucas S."/>
            <person name="Lundell T."/>
            <person name="Martin R."/>
            <person name="McLaughlin D.J."/>
            <person name="Morgenstern I."/>
            <person name="Morin E."/>
            <person name="Murat C."/>
            <person name="Nagy L.G."/>
            <person name="Nolan M."/>
            <person name="Ohm R.A."/>
            <person name="Patyshakuliyeva A."/>
            <person name="Rokas A."/>
            <person name="Ruiz-Duenas F.J."/>
            <person name="Sabat G."/>
            <person name="Salamov A."/>
            <person name="Samejima M."/>
            <person name="Schmutz J."/>
            <person name="Slot J.C."/>
            <person name="St John F."/>
            <person name="Stenlid J."/>
            <person name="Sun H."/>
            <person name="Sun S."/>
            <person name="Syed K."/>
            <person name="Tsang A."/>
            <person name="Wiebenga A."/>
            <person name="Young D."/>
            <person name="Pisabarro A."/>
            <person name="Eastwood D.C."/>
            <person name="Martin F."/>
            <person name="Cullen D."/>
            <person name="Grigoriev I.V."/>
            <person name="Hibbett D.S."/>
        </authorList>
    </citation>
    <scope>NUCLEOTIDE SEQUENCE [LARGE SCALE GENOMIC DNA]</scope>
    <source>
        <strain evidence="8">RWD-64-598 SS2</strain>
    </source>
</reference>
<gene>
    <name evidence="7" type="ORF">CONPUDRAFT_169866</name>
</gene>
<dbReference type="InterPro" id="IPR006571">
    <property type="entry name" value="TLDc_dom"/>
</dbReference>
<comment type="caution">
    <text evidence="7">The sequence shown here is derived from an EMBL/GenBank/DDBJ whole genome shotgun (WGS) entry which is preliminary data.</text>
</comment>
<dbReference type="SMART" id="SM00584">
    <property type="entry name" value="TLDc"/>
    <property type="match status" value="1"/>
</dbReference>
<accession>A0A5M3M7H6</accession>
<dbReference type="PANTHER" id="PTHR23354:SF62">
    <property type="entry name" value="MUSTARD, ISOFORM V"/>
    <property type="match status" value="1"/>
</dbReference>
<feature type="domain" description="TLDc" evidence="6">
    <location>
        <begin position="408"/>
        <end position="586"/>
    </location>
</feature>
<dbReference type="OMA" id="GRNDYIA"/>
<dbReference type="GO" id="GO:0005739">
    <property type="term" value="C:mitochondrion"/>
    <property type="evidence" value="ECO:0007669"/>
    <property type="project" value="UniProtKB-SubCell"/>
</dbReference>
<name>A0A5M3M7H6_CONPW</name>
<evidence type="ECO:0000313" key="8">
    <source>
        <dbReference type="Proteomes" id="UP000053558"/>
    </source>
</evidence>
<keyword evidence="3" id="KW-0496">Mitochondrion</keyword>
<evidence type="ECO:0000256" key="3">
    <source>
        <dbReference type="ARBA" id="ARBA00023128"/>
    </source>
</evidence>
<keyword evidence="8" id="KW-1185">Reference proteome</keyword>
<feature type="region of interest" description="Disordered" evidence="5">
    <location>
        <begin position="166"/>
        <end position="330"/>
    </location>
</feature>
<evidence type="ECO:0000256" key="1">
    <source>
        <dbReference type="ARBA" id="ARBA00004173"/>
    </source>
</evidence>
<feature type="region of interest" description="Disordered" evidence="5">
    <location>
        <begin position="1"/>
        <end position="98"/>
    </location>
</feature>
<dbReference type="OrthoDB" id="26679at2759"/>
<feature type="compositionally biased region" description="Low complexity" evidence="5">
    <location>
        <begin position="283"/>
        <end position="297"/>
    </location>
</feature>
<comment type="subcellular location">
    <subcellularLocation>
        <location evidence="1">Mitochondrion</location>
    </subcellularLocation>
</comment>
<dbReference type="EMBL" id="JH711590">
    <property type="protein sequence ID" value="EIW75007.1"/>
    <property type="molecule type" value="Genomic_DNA"/>
</dbReference>
<organism evidence="7 8">
    <name type="scientific">Coniophora puteana (strain RWD-64-598)</name>
    <name type="common">Brown rot fungus</name>
    <dbReference type="NCBI Taxonomy" id="741705"/>
    <lineage>
        <taxon>Eukaryota</taxon>
        <taxon>Fungi</taxon>
        <taxon>Dikarya</taxon>
        <taxon>Basidiomycota</taxon>
        <taxon>Agaricomycotina</taxon>
        <taxon>Agaricomycetes</taxon>
        <taxon>Agaricomycetidae</taxon>
        <taxon>Boletales</taxon>
        <taxon>Coniophorineae</taxon>
        <taxon>Coniophoraceae</taxon>
        <taxon>Coniophora</taxon>
    </lineage>
</organism>
<dbReference type="RefSeq" id="XP_007775054.1">
    <property type="nucleotide sequence ID" value="XM_007776864.1"/>
</dbReference>
<feature type="compositionally biased region" description="Polar residues" evidence="5">
    <location>
        <begin position="310"/>
        <end position="326"/>
    </location>
</feature>
<feature type="compositionally biased region" description="Basic and acidic residues" evidence="5">
    <location>
        <begin position="166"/>
        <end position="189"/>
    </location>
</feature>
<protein>
    <recommendedName>
        <fullName evidence="4">Oxidation resistance protein 1</fullName>
    </recommendedName>
</protein>
<evidence type="ECO:0000259" key="6">
    <source>
        <dbReference type="PROSITE" id="PS51886"/>
    </source>
</evidence>
<evidence type="ECO:0000313" key="7">
    <source>
        <dbReference type="EMBL" id="EIW75007.1"/>
    </source>
</evidence>
<dbReference type="AlphaFoldDB" id="A0A5M3M7H6"/>
<feature type="compositionally biased region" description="Low complexity" evidence="5">
    <location>
        <begin position="1"/>
        <end position="17"/>
    </location>
</feature>
<sequence>MPSALSSIPSLIPLPASNDQDEQSSYHVPLPRPSSSQTKVSTPPNALDSNNIDRFASLFSPGPSHKASTQPTPSGGPLFSPAGPTSPSRPTHHRSFSSSIGSDFGAFVSVPATDDPLSAFLPITPGFGAPQAVKPDKQAADLAELNGHARNDSNTTLDFFDDFTSRAKDNAERNRRGVLDELLQHEDRPMYWAHPPPPSPPPSPTPSYLQAHPELPATGQKYQDDDMPHPRPRPPSPTMSRVHPQSPVAPQLTGRSTPPSASSSSLSQSRSSLSKSPPPMVGSPPFKSFSQPPSAQSTLSRISSGWVPSFLSSSGSRTRTSEHNTPSSASASAILGSAVSGLPESSITHGTPFGTAVFVPPSGAPGFTGDRNWDKRGFAASYENDEQEKERRGERSVKLVGRKEGTASVLTVELADQIRSHMPALTRLPRSWTLLYSVDQHGISLNTLYSRCEPKPPNTPGATKGALVIVKDANDGLFGAWIDDGLRMSKGYYGSGESFLWGLDKDRGLTVHKWTGRNDYVALCEPDSISFGGGDGHYGLYIDSSLLEGSTAPCPTFGNEALCMRGSRRGVSVAYDVVGLEVWGVGPS</sequence>
<dbReference type="Pfam" id="PF07534">
    <property type="entry name" value="TLD"/>
    <property type="match status" value="1"/>
</dbReference>
<dbReference type="PROSITE" id="PS51886">
    <property type="entry name" value="TLDC"/>
    <property type="match status" value="1"/>
</dbReference>
<comment type="similarity">
    <text evidence="2">Belongs to the OXR1 family.</text>
</comment>